<evidence type="ECO:0000256" key="1">
    <source>
        <dbReference type="SAM" id="Phobius"/>
    </source>
</evidence>
<dbReference type="RefSeq" id="WP_127739211.1">
    <property type="nucleotide sequence ID" value="NZ_JASPBW010000010.1"/>
</dbReference>
<feature type="transmembrane region" description="Helical" evidence="1">
    <location>
        <begin position="69"/>
        <end position="87"/>
    </location>
</feature>
<dbReference type="EMBL" id="RZTZ01000006">
    <property type="protein sequence ID" value="RVT60740.1"/>
    <property type="molecule type" value="Genomic_DNA"/>
</dbReference>
<keyword evidence="1" id="KW-1133">Transmembrane helix</keyword>
<keyword evidence="3" id="KW-1185">Reference proteome</keyword>
<organism evidence="2 3">
    <name type="scientific">Niallia taxi</name>
    <dbReference type="NCBI Taxonomy" id="2499688"/>
    <lineage>
        <taxon>Bacteria</taxon>
        <taxon>Bacillati</taxon>
        <taxon>Bacillota</taxon>
        <taxon>Bacilli</taxon>
        <taxon>Bacillales</taxon>
        <taxon>Bacillaceae</taxon>
        <taxon>Niallia</taxon>
    </lineage>
</organism>
<name>A0A3S2UVQ4_9BACI</name>
<feature type="transmembrane region" description="Helical" evidence="1">
    <location>
        <begin position="12"/>
        <end position="31"/>
    </location>
</feature>
<keyword evidence="1" id="KW-0812">Transmembrane</keyword>
<evidence type="ECO:0000313" key="3">
    <source>
        <dbReference type="Proteomes" id="UP000288024"/>
    </source>
</evidence>
<reference evidence="2 3" key="1">
    <citation type="submission" date="2019-01" db="EMBL/GenBank/DDBJ databases">
        <title>Bacillus sp. M5HDSG1-1, whole genome shotgun sequence.</title>
        <authorList>
            <person name="Tuo L."/>
        </authorList>
    </citation>
    <scope>NUCLEOTIDE SEQUENCE [LARGE SCALE GENOMIC DNA]</scope>
    <source>
        <strain evidence="2 3">M5HDSG1-1</strain>
    </source>
</reference>
<evidence type="ECO:0000313" key="2">
    <source>
        <dbReference type="EMBL" id="RVT60740.1"/>
    </source>
</evidence>
<dbReference type="GeneID" id="87618518"/>
<proteinExistence type="predicted"/>
<dbReference type="AlphaFoldDB" id="A0A3S2UVQ4"/>
<comment type="caution">
    <text evidence="2">The sequence shown here is derived from an EMBL/GenBank/DDBJ whole genome shotgun (WGS) entry which is preliminary data.</text>
</comment>
<gene>
    <name evidence="2" type="ORF">EM808_15950</name>
</gene>
<protein>
    <submittedName>
        <fullName evidence="2">Uncharacterized protein</fullName>
    </submittedName>
</protein>
<sequence>MKAKEHGISIVLNLFLGYLWIIFVNHMVAIANSFPNTLIFGGFFILLGTFLFWEIVNRITPFNTYKFNHPVRITGFASFFLAVVIYFL</sequence>
<keyword evidence="1" id="KW-0472">Membrane</keyword>
<accession>A0A3S2UVQ4</accession>
<feature type="transmembrane region" description="Helical" evidence="1">
    <location>
        <begin position="37"/>
        <end position="57"/>
    </location>
</feature>
<dbReference type="Proteomes" id="UP000288024">
    <property type="component" value="Unassembled WGS sequence"/>
</dbReference>